<evidence type="ECO:0000256" key="1">
    <source>
        <dbReference type="SAM" id="Phobius"/>
    </source>
</evidence>
<keyword evidence="6" id="KW-1185">Reference proteome</keyword>
<keyword evidence="1" id="KW-0812">Transmembrane</keyword>
<evidence type="ECO:0000313" key="4">
    <source>
        <dbReference type="EMBL" id="CAF3581009.1"/>
    </source>
</evidence>
<dbReference type="Proteomes" id="UP000681722">
    <property type="component" value="Unassembled WGS sequence"/>
</dbReference>
<feature type="transmembrane region" description="Helical" evidence="1">
    <location>
        <begin position="97"/>
        <end position="123"/>
    </location>
</feature>
<dbReference type="EMBL" id="CAJOBC010000395">
    <property type="protein sequence ID" value="CAF3581009.1"/>
    <property type="molecule type" value="Genomic_DNA"/>
</dbReference>
<accession>A0A813SJ93</accession>
<evidence type="ECO:0000313" key="6">
    <source>
        <dbReference type="Proteomes" id="UP000663829"/>
    </source>
</evidence>
<reference evidence="2" key="1">
    <citation type="submission" date="2021-02" db="EMBL/GenBank/DDBJ databases">
        <authorList>
            <person name="Nowell W R."/>
        </authorList>
    </citation>
    <scope>NUCLEOTIDE SEQUENCE</scope>
</reference>
<name>A0A813SJ93_9BILA</name>
<dbReference type="AlphaFoldDB" id="A0A813SJ93"/>
<organism evidence="2 6">
    <name type="scientific">Didymodactylos carnosus</name>
    <dbReference type="NCBI Taxonomy" id="1234261"/>
    <lineage>
        <taxon>Eukaryota</taxon>
        <taxon>Metazoa</taxon>
        <taxon>Spiralia</taxon>
        <taxon>Gnathifera</taxon>
        <taxon>Rotifera</taxon>
        <taxon>Eurotatoria</taxon>
        <taxon>Bdelloidea</taxon>
        <taxon>Philodinida</taxon>
        <taxon>Philodinidae</taxon>
        <taxon>Didymodactylos</taxon>
    </lineage>
</organism>
<dbReference type="EMBL" id="CAJNOQ010000395">
    <property type="protein sequence ID" value="CAF0796385.1"/>
    <property type="molecule type" value="Genomic_DNA"/>
</dbReference>
<gene>
    <name evidence="2" type="ORF">GPM918_LOCUS3275</name>
    <name evidence="3" type="ORF">OVA965_LOCUS4866</name>
    <name evidence="4" type="ORF">SRO942_LOCUS3275</name>
    <name evidence="5" type="ORF">TMI583_LOCUS4864</name>
</gene>
<evidence type="ECO:0000313" key="2">
    <source>
        <dbReference type="EMBL" id="CAF0796385.1"/>
    </source>
</evidence>
<dbReference type="Proteomes" id="UP000677228">
    <property type="component" value="Unassembled WGS sequence"/>
</dbReference>
<evidence type="ECO:0000313" key="3">
    <source>
        <dbReference type="EMBL" id="CAF0805318.1"/>
    </source>
</evidence>
<feature type="transmembrane region" description="Helical" evidence="1">
    <location>
        <begin position="21"/>
        <end position="40"/>
    </location>
</feature>
<dbReference type="OrthoDB" id="10026103at2759"/>
<sequence length="211" mass="22932">MFSTDKLYNTNTAPKFGRIGLIFGILLLLIGLASLIFSIIDLFHGKPSHLGYNQRYGGLKIENPLWPSPGKGFWVGLILMATGVIGILASRECTVSCIIAFAISSIITTILSFYMMITCIIPVQYDVTRTTSNNRSDSERIELIMNSLLIATGVLGSIIGGLASIFSCIFAGCCSNQRFISGYAQIPPPSPVLSGSRYYPPQKHLAFPPNM</sequence>
<dbReference type="EMBL" id="CAJNOK010001316">
    <property type="protein sequence ID" value="CAF0805318.1"/>
    <property type="molecule type" value="Genomic_DNA"/>
</dbReference>
<proteinExistence type="predicted"/>
<evidence type="ECO:0000313" key="5">
    <source>
        <dbReference type="EMBL" id="CAF3588970.1"/>
    </source>
</evidence>
<protein>
    <submittedName>
        <fullName evidence="2">Uncharacterized protein</fullName>
    </submittedName>
</protein>
<dbReference type="Proteomes" id="UP000682733">
    <property type="component" value="Unassembled WGS sequence"/>
</dbReference>
<dbReference type="EMBL" id="CAJOBA010001316">
    <property type="protein sequence ID" value="CAF3588970.1"/>
    <property type="molecule type" value="Genomic_DNA"/>
</dbReference>
<feature type="transmembrane region" description="Helical" evidence="1">
    <location>
        <begin position="143"/>
        <end position="171"/>
    </location>
</feature>
<dbReference type="Proteomes" id="UP000663829">
    <property type="component" value="Unassembled WGS sequence"/>
</dbReference>
<keyword evidence="1" id="KW-1133">Transmembrane helix</keyword>
<comment type="caution">
    <text evidence="2">The sequence shown here is derived from an EMBL/GenBank/DDBJ whole genome shotgun (WGS) entry which is preliminary data.</text>
</comment>
<keyword evidence="1" id="KW-0472">Membrane</keyword>
<feature type="transmembrane region" description="Helical" evidence="1">
    <location>
        <begin position="72"/>
        <end position="90"/>
    </location>
</feature>